<dbReference type="Proteomes" id="UP001235939">
    <property type="component" value="Chromosome 04"/>
</dbReference>
<reference evidence="1 2" key="1">
    <citation type="submission" date="2022-01" db="EMBL/GenBank/DDBJ databases">
        <title>A chromosomal length assembly of Cordylochernes scorpioides.</title>
        <authorList>
            <person name="Zeh D."/>
            <person name="Zeh J."/>
        </authorList>
    </citation>
    <scope>NUCLEOTIDE SEQUENCE [LARGE SCALE GENOMIC DNA]</scope>
    <source>
        <strain evidence="1">IN4F17</strain>
        <tissue evidence="1">Whole Body</tissue>
    </source>
</reference>
<protein>
    <submittedName>
        <fullName evidence="1">Uncharacterized protein</fullName>
    </submittedName>
</protein>
<proteinExistence type="predicted"/>
<evidence type="ECO:0000313" key="2">
    <source>
        <dbReference type="Proteomes" id="UP001235939"/>
    </source>
</evidence>
<organism evidence="1 2">
    <name type="scientific">Cordylochernes scorpioides</name>
    <dbReference type="NCBI Taxonomy" id="51811"/>
    <lineage>
        <taxon>Eukaryota</taxon>
        <taxon>Metazoa</taxon>
        <taxon>Ecdysozoa</taxon>
        <taxon>Arthropoda</taxon>
        <taxon>Chelicerata</taxon>
        <taxon>Arachnida</taxon>
        <taxon>Pseudoscorpiones</taxon>
        <taxon>Cheliferoidea</taxon>
        <taxon>Chernetidae</taxon>
        <taxon>Cordylochernes</taxon>
    </lineage>
</organism>
<accession>A0ABY6KEA2</accession>
<name>A0ABY6KEA2_9ARAC</name>
<dbReference type="EMBL" id="CP092866">
    <property type="protein sequence ID" value="UYV67169.1"/>
    <property type="molecule type" value="Genomic_DNA"/>
</dbReference>
<sequence length="95" mass="11457">MNITLIYPTPNFRIQSPRVQDFLRRNSEVVKLLWMKNHVVGDLQQQPTLKTKTRLMTLSLMIEEWLSESYRKFCSKWVPRKLTPDQHDQRVQLCQ</sequence>
<evidence type="ECO:0000313" key="1">
    <source>
        <dbReference type="EMBL" id="UYV67169.1"/>
    </source>
</evidence>
<keyword evidence="2" id="KW-1185">Reference proteome</keyword>
<gene>
    <name evidence="1" type="ORF">LAZ67_4004215</name>
</gene>